<dbReference type="Proteomes" id="UP000285123">
    <property type="component" value="Unassembled WGS sequence"/>
</dbReference>
<dbReference type="InterPro" id="IPR036953">
    <property type="entry name" value="GreA/GreB_C_sf"/>
</dbReference>
<keyword evidence="3" id="KW-0418">Kinase</keyword>
<protein>
    <submittedName>
        <fullName evidence="3">Nucleoside diphosphate kinase regulator</fullName>
    </submittedName>
</protein>
<dbReference type="Gene3D" id="3.10.50.30">
    <property type="entry name" value="Transcription elongation factor, GreA/GreB, C-terminal domain"/>
    <property type="match status" value="1"/>
</dbReference>
<feature type="domain" description="Transcription elongation factor GreA/GreB C-terminal" evidence="1">
    <location>
        <begin position="49"/>
        <end position="124"/>
    </location>
</feature>
<reference evidence="3 4" key="1">
    <citation type="submission" date="2013-10" db="EMBL/GenBank/DDBJ databases">
        <title>Salinisphaera halophila YIM 95161 Genome Sequencing.</title>
        <authorList>
            <person name="Lai Q."/>
            <person name="Li C."/>
            <person name="Shao Z."/>
        </authorList>
    </citation>
    <scope>NUCLEOTIDE SEQUENCE [LARGE SCALE GENOMIC DNA]</scope>
    <source>
        <strain evidence="3 4">YIM 95161</strain>
    </source>
</reference>
<evidence type="ECO:0000313" key="3">
    <source>
        <dbReference type="EMBL" id="ROO25485.1"/>
    </source>
</evidence>
<dbReference type="GO" id="GO:0006354">
    <property type="term" value="P:DNA-templated transcription elongation"/>
    <property type="evidence" value="ECO:0007669"/>
    <property type="project" value="TreeGrafter"/>
</dbReference>
<dbReference type="GO" id="GO:0016301">
    <property type="term" value="F:kinase activity"/>
    <property type="evidence" value="ECO:0007669"/>
    <property type="project" value="UniProtKB-KW"/>
</dbReference>
<dbReference type="InterPro" id="IPR023459">
    <property type="entry name" value="Tscrpt_elong_fac_GreA/B_fam"/>
</dbReference>
<comment type="caution">
    <text evidence="3">The sequence shown here is derived from an EMBL/GenBank/DDBJ whole genome shotgun (WGS) entry which is preliminary data.</text>
</comment>
<name>A0A423PIS4_9GAMM</name>
<dbReference type="SUPFAM" id="SSF54534">
    <property type="entry name" value="FKBP-like"/>
    <property type="match status" value="1"/>
</dbReference>
<feature type="domain" description="Regulator of nucleoside diphosphate kinase N-terminal" evidence="2">
    <location>
        <begin position="4"/>
        <end position="43"/>
    </location>
</feature>
<dbReference type="PANTHER" id="PTHR30437">
    <property type="entry name" value="TRANSCRIPTION ELONGATION FACTOR GREA"/>
    <property type="match status" value="1"/>
</dbReference>
<organism evidence="3 4">
    <name type="scientific">Salinisphaera orenii YIM 95161</name>
    <dbReference type="NCBI Taxonomy" id="1051139"/>
    <lineage>
        <taxon>Bacteria</taxon>
        <taxon>Pseudomonadati</taxon>
        <taxon>Pseudomonadota</taxon>
        <taxon>Gammaproteobacteria</taxon>
        <taxon>Salinisphaerales</taxon>
        <taxon>Salinisphaeraceae</taxon>
        <taxon>Salinisphaera</taxon>
    </lineage>
</organism>
<dbReference type="RefSeq" id="WP_123592108.1">
    <property type="nucleotide sequence ID" value="NZ_AYKF01000114.1"/>
</dbReference>
<dbReference type="PANTHER" id="PTHR30437:SF5">
    <property type="entry name" value="REGULATOR OF NUCLEOSIDE DIPHOSPHATE KINASE"/>
    <property type="match status" value="1"/>
</dbReference>
<dbReference type="InterPro" id="IPR029462">
    <property type="entry name" value="Rnk_N"/>
</dbReference>
<dbReference type="GO" id="GO:0070063">
    <property type="term" value="F:RNA polymerase binding"/>
    <property type="evidence" value="ECO:0007669"/>
    <property type="project" value="InterPro"/>
</dbReference>
<dbReference type="AlphaFoldDB" id="A0A423PIS4"/>
<dbReference type="InterPro" id="IPR001437">
    <property type="entry name" value="Tscrpt_elong_fac_GreA/B_C"/>
</dbReference>
<dbReference type="GO" id="GO:0032784">
    <property type="term" value="P:regulation of DNA-templated transcription elongation"/>
    <property type="evidence" value="ECO:0007669"/>
    <property type="project" value="InterPro"/>
</dbReference>
<gene>
    <name evidence="3" type="ORF">SAHL_14430</name>
</gene>
<dbReference type="NCBIfam" id="NF004396">
    <property type="entry name" value="PRK05753.1"/>
    <property type="match status" value="1"/>
</dbReference>
<evidence type="ECO:0000259" key="1">
    <source>
        <dbReference type="Pfam" id="PF01272"/>
    </source>
</evidence>
<accession>A0A423PIS4</accession>
<sequence>MDQPPIIVTETDYERIDALLEKTGDSVPGIPELRAELARAHVVASDEISADVVTMNSTIAFENVDSGKRFELALVYPKDMDGSPGKVSILAPVGSALLGLAVDQMIQWQVPGGDTLKLRVLEVRDQPEARRR</sequence>
<proteinExistence type="predicted"/>
<dbReference type="EMBL" id="AYKF01000114">
    <property type="protein sequence ID" value="ROO25485.1"/>
    <property type="molecule type" value="Genomic_DNA"/>
</dbReference>
<keyword evidence="3" id="KW-0808">Transferase</keyword>
<evidence type="ECO:0000259" key="2">
    <source>
        <dbReference type="Pfam" id="PF14760"/>
    </source>
</evidence>
<dbReference type="Pfam" id="PF01272">
    <property type="entry name" value="GreA_GreB"/>
    <property type="match status" value="1"/>
</dbReference>
<dbReference type="GO" id="GO:0003677">
    <property type="term" value="F:DNA binding"/>
    <property type="evidence" value="ECO:0007669"/>
    <property type="project" value="InterPro"/>
</dbReference>
<evidence type="ECO:0000313" key="4">
    <source>
        <dbReference type="Proteomes" id="UP000285123"/>
    </source>
</evidence>
<dbReference type="Pfam" id="PF14760">
    <property type="entry name" value="Rnk_N"/>
    <property type="match status" value="1"/>
</dbReference>
<dbReference type="Gene3D" id="1.10.286.20">
    <property type="match status" value="1"/>
</dbReference>
<dbReference type="OrthoDB" id="192847at2"/>